<dbReference type="PANTHER" id="PTHR33361">
    <property type="entry name" value="GLR0591 PROTEIN"/>
    <property type="match status" value="1"/>
</dbReference>
<protein>
    <submittedName>
        <fullName evidence="2">DUF885 domain-containing protein</fullName>
    </submittedName>
</protein>
<organism evidence="2 3">
    <name type="scientific">Sphingomonas colocasiae</name>
    <dbReference type="NCBI Taxonomy" id="1848973"/>
    <lineage>
        <taxon>Bacteria</taxon>
        <taxon>Pseudomonadati</taxon>
        <taxon>Pseudomonadota</taxon>
        <taxon>Alphaproteobacteria</taxon>
        <taxon>Sphingomonadales</taxon>
        <taxon>Sphingomonadaceae</taxon>
        <taxon>Sphingomonas</taxon>
    </lineage>
</organism>
<comment type="caution">
    <text evidence="2">The sequence shown here is derived from an EMBL/GenBank/DDBJ whole genome shotgun (WGS) entry which is preliminary data.</text>
</comment>
<evidence type="ECO:0000256" key="1">
    <source>
        <dbReference type="SAM" id="SignalP"/>
    </source>
</evidence>
<dbReference type="EMBL" id="JAINVV010000003">
    <property type="protein sequence ID" value="MBY8821819.1"/>
    <property type="molecule type" value="Genomic_DNA"/>
</dbReference>
<sequence>MRCWSKMMRTGVLLYAAASLPAIAQGGSGDTMAKIADDIVANRLAANPFLPLYTDIGGGRNDILNDISPAAIARNNAEVDALLARLDALDQKTLTDRAMVRDYAIAREMLEAERGLRVCHSELWTVSHMDGWPGNFPNLAERQPVATPKDRADALARWGGLPDFIAADIANLKQGIARGYVVPRSVAVRALAQVEGLIAETPEQSPFFAPAKASNDTAFKAAFTALVRDRITPAIRGYRDFLRDTYIPAARESLSVLDLPDGRACYNAMLRSYTTLDRPGEAVAALGERTVAANVADVRAMGKALYGTDDFSQIVARVKADPKERFTSKDEIVAYNREVVERARKAVAAIIDHVPQQPLEVRPMTDAMEAAGVSSNYTPAADPAKPALYMLQVGKVEDASRADMAITAVHEGYPGHHLQFAYAASQPNSKLSKIGFNSAYIEGWARYSERLSEEIGLLDTPQMKISRRAWPARGMVADPGLHIGKWSRERMVAYLTETGRFPPEVAKGMTDRIASLPGQLTAYDSGGLEIVALRDQAQKALGKRFDIKEFNAVVLGDGVVPLALLRKNVEAWIAGKK</sequence>
<feature type="chain" id="PRO_5046190047" evidence="1">
    <location>
        <begin position="25"/>
        <end position="577"/>
    </location>
</feature>
<dbReference type="InterPro" id="IPR010281">
    <property type="entry name" value="DUF885"/>
</dbReference>
<keyword evidence="3" id="KW-1185">Reference proteome</keyword>
<feature type="signal peptide" evidence="1">
    <location>
        <begin position="1"/>
        <end position="24"/>
    </location>
</feature>
<gene>
    <name evidence="2" type="ORF">K7G82_05925</name>
</gene>
<dbReference type="Proteomes" id="UP000706039">
    <property type="component" value="Unassembled WGS sequence"/>
</dbReference>
<name>A0ABS7PP76_9SPHN</name>
<keyword evidence="1" id="KW-0732">Signal</keyword>
<dbReference type="Pfam" id="PF05960">
    <property type="entry name" value="DUF885"/>
    <property type="match status" value="1"/>
</dbReference>
<dbReference type="PANTHER" id="PTHR33361:SF2">
    <property type="entry name" value="DUF885 DOMAIN-CONTAINING PROTEIN"/>
    <property type="match status" value="1"/>
</dbReference>
<evidence type="ECO:0000313" key="2">
    <source>
        <dbReference type="EMBL" id="MBY8821819.1"/>
    </source>
</evidence>
<accession>A0ABS7PP76</accession>
<proteinExistence type="predicted"/>
<dbReference type="RefSeq" id="WP_222988902.1">
    <property type="nucleotide sequence ID" value="NZ_JAINVV010000003.1"/>
</dbReference>
<evidence type="ECO:0000313" key="3">
    <source>
        <dbReference type="Proteomes" id="UP000706039"/>
    </source>
</evidence>
<reference evidence="2 3" key="1">
    <citation type="submission" date="2021-08" db="EMBL/GenBank/DDBJ databases">
        <authorList>
            <person name="Tuo L."/>
        </authorList>
    </citation>
    <scope>NUCLEOTIDE SEQUENCE [LARGE SCALE GENOMIC DNA]</scope>
    <source>
        <strain evidence="2 3">JCM 31229</strain>
    </source>
</reference>